<sequence length="217" mass="23098">MPQPQRRGTLRARPRAAGSSGCSSGAGDAGGVGTEAGAINRTSQDPPGTCVDGGVQARAMNAYDGPDTSSFREPIQPCMRRGGKSRWDLSPLGLRGGEEVSLCARPRMMCMTSAGTTLILLCRCHVTPFPAASTASPPSPTSTALGHEPNELSRLHGQRIVSHHLIQPLPVPSRGPRANHHPSRRSYVIRHIWHDKSLWMWSDYLCVASTGISSAGS</sequence>
<comment type="caution">
    <text evidence="2">The sequence shown here is derived from an EMBL/GenBank/DDBJ whole genome shotgun (WGS) entry which is preliminary data.</text>
</comment>
<feature type="compositionally biased region" description="Low complexity" evidence="1">
    <location>
        <begin position="16"/>
        <end position="26"/>
    </location>
</feature>
<proteinExistence type="predicted"/>
<protein>
    <submittedName>
        <fullName evidence="2">Uncharacterized protein</fullName>
    </submittedName>
</protein>
<evidence type="ECO:0000256" key="1">
    <source>
        <dbReference type="SAM" id="MobiDB-lite"/>
    </source>
</evidence>
<evidence type="ECO:0000313" key="3">
    <source>
        <dbReference type="Proteomes" id="UP001341840"/>
    </source>
</evidence>
<keyword evidence="3" id="KW-1185">Reference proteome</keyword>
<evidence type="ECO:0000313" key="2">
    <source>
        <dbReference type="EMBL" id="MED6169675.1"/>
    </source>
</evidence>
<name>A0ABU6VAC4_9FABA</name>
<dbReference type="Proteomes" id="UP001341840">
    <property type="component" value="Unassembled WGS sequence"/>
</dbReference>
<feature type="region of interest" description="Disordered" evidence="1">
    <location>
        <begin position="1"/>
        <end position="54"/>
    </location>
</feature>
<organism evidence="2 3">
    <name type="scientific">Stylosanthes scabra</name>
    <dbReference type="NCBI Taxonomy" id="79078"/>
    <lineage>
        <taxon>Eukaryota</taxon>
        <taxon>Viridiplantae</taxon>
        <taxon>Streptophyta</taxon>
        <taxon>Embryophyta</taxon>
        <taxon>Tracheophyta</taxon>
        <taxon>Spermatophyta</taxon>
        <taxon>Magnoliopsida</taxon>
        <taxon>eudicotyledons</taxon>
        <taxon>Gunneridae</taxon>
        <taxon>Pentapetalae</taxon>
        <taxon>rosids</taxon>
        <taxon>fabids</taxon>
        <taxon>Fabales</taxon>
        <taxon>Fabaceae</taxon>
        <taxon>Papilionoideae</taxon>
        <taxon>50 kb inversion clade</taxon>
        <taxon>dalbergioids sensu lato</taxon>
        <taxon>Dalbergieae</taxon>
        <taxon>Pterocarpus clade</taxon>
        <taxon>Stylosanthes</taxon>
    </lineage>
</organism>
<accession>A0ABU6VAC4</accession>
<reference evidence="2 3" key="1">
    <citation type="journal article" date="2023" name="Plants (Basel)">
        <title>Bridging the Gap: Combining Genomics and Transcriptomics Approaches to Understand Stylosanthes scabra, an Orphan Legume from the Brazilian Caatinga.</title>
        <authorList>
            <person name="Ferreira-Neto J.R.C."/>
            <person name="da Silva M.D."/>
            <person name="Binneck E."/>
            <person name="de Melo N.F."/>
            <person name="da Silva R.H."/>
            <person name="de Melo A.L.T.M."/>
            <person name="Pandolfi V."/>
            <person name="Bustamante F.O."/>
            <person name="Brasileiro-Vidal A.C."/>
            <person name="Benko-Iseppon A.M."/>
        </authorList>
    </citation>
    <scope>NUCLEOTIDE SEQUENCE [LARGE SCALE GENOMIC DNA]</scope>
    <source>
        <tissue evidence="2">Leaves</tissue>
    </source>
</reference>
<gene>
    <name evidence="2" type="ORF">PIB30_023537</name>
</gene>
<dbReference type="EMBL" id="JASCZI010151117">
    <property type="protein sequence ID" value="MED6169675.1"/>
    <property type="molecule type" value="Genomic_DNA"/>
</dbReference>